<dbReference type="EMBL" id="UZAI01019805">
    <property type="protein sequence ID" value="VDP47805.1"/>
    <property type="molecule type" value="Genomic_DNA"/>
</dbReference>
<evidence type="ECO:0000313" key="1">
    <source>
        <dbReference type="EMBL" id="VDP47805.1"/>
    </source>
</evidence>
<gene>
    <name evidence="1" type="ORF">SMRZ_LOCUS23575</name>
</gene>
<dbReference type="AlphaFoldDB" id="A0A3P8EWF6"/>
<dbReference type="Proteomes" id="UP000277204">
    <property type="component" value="Unassembled WGS sequence"/>
</dbReference>
<reference evidence="1 2" key="1">
    <citation type="submission" date="2018-11" db="EMBL/GenBank/DDBJ databases">
        <authorList>
            <consortium name="Pathogen Informatics"/>
        </authorList>
    </citation>
    <scope>NUCLEOTIDE SEQUENCE [LARGE SCALE GENOMIC DNA]</scope>
    <source>
        <strain evidence="1 2">Zambia</strain>
    </source>
</reference>
<protein>
    <submittedName>
        <fullName evidence="1">Uncharacterized protein</fullName>
    </submittedName>
</protein>
<sequence>MPAELVQATSQESFKRQLDLFLRTKDSIIPISFPLLLLTYLGSCLEDLVTPATRHGSLLSESFFYSVNNHLTHLNLLRPFG</sequence>
<keyword evidence="2" id="KW-1185">Reference proteome</keyword>
<evidence type="ECO:0000313" key="2">
    <source>
        <dbReference type="Proteomes" id="UP000277204"/>
    </source>
</evidence>
<organism evidence="1 2">
    <name type="scientific">Schistosoma margrebowiei</name>
    <dbReference type="NCBI Taxonomy" id="48269"/>
    <lineage>
        <taxon>Eukaryota</taxon>
        <taxon>Metazoa</taxon>
        <taxon>Spiralia</taxon>
        <taxon>Lophotrochozoa</taxon>
        <taxon>Platyhelminthes</taxon>
        <taxon>Trematoda</taxon>
        <taxon>Digenea</taxon>
        <taxon>Strigeidida</taxon>
        <taxon>Schistosomatoidea</taxon>
        <taxon>Schistosomatidae</taxon>
        <taxon>Schistosoma</taxon>
    </lineage>
</organism>
<proteinExistence type="predicted"/>
<accession>A0A3P8EWF6</accession>
<name>A0A3P8EWF6_9TREM</name>